<dbReference type="InterPro" id="IPR029060">
    <property type="entry name" value="PIN-like_dom_sf"/>
</dbReference>
<reference evidence="10 11" key="1">
    <citation type="submission" date="2019-07" db="EMBL/GenBank/DDBJ databases">
        <title>Reclasification of Spiribacter aquaticus.</title>
        <authorList>
            <person name="Leon M.J."/>
            <person name="Sanchez-Porro C."/>
            <person name="Ventosa A."/>
        </authorList>
    </citation>
    <scope>NUCLEOTIDE SEQUENCE [LARGE SCALE GENOMIC DNA]</scope>
    <source>
        <strain evidence="10 11">SP30</strain>
    </source>
</reference>
<dbReference type="InterPro" id="IPR050556">
    <property type="entry name" value="Type_II_TA_system_RNase"/>
</dbReference>
<keyword evidence="6 8" id="KW-0460">Magnesium</keyword>
<dbReference type="GO" id="GO:0016787">
    <property type="term" value="F:hydrolase activity"/>
    <property type="evidence" value="ECO:0007669"/>
    <property type="project" value="UniProtKB-KW"/>
</dbReference>
<proteinExistence type="inferred from homology"/>
<dbReference type="AlphaFoldDB" id="A0A557RN62"/>
<keyword evidence="4 8" id="KW-0479">Metal-binding</keyword>
<comment type="function">
    <text evidence="8">Toxic component of a toxin-antitoxin (TA) system. An RNase.</text>
</comment>
<keyword evidence="3 8" id="KW-0540">Nuclease</keyword>
<comment type="cofactor">
    <cofactor evidence="1 8">
        <name>Mg(2+)</name>
        <dbReference type="ChEBI" id="CHEBI:18420"/>
    </cofactor>
</comment>
<dbReference type="EC" id="3.1.-.-" evidence="8"/>
<evidence type="ECO:0000256" key="6">
    <source>
        <dbReference type="ARBA" id="ARBA00022842"/>
    </source>
</evidence>
<evidence type="ECO:0000259" key="9">
    <source>
        <dbReference type="Pfam" id="PF01850"/>
    </source>
</evidence>
<dbReference type="RefSeq" id="WP_144347118.1">
    <property type="nucleotide sequence ID" value="NZ_VMKP01000001.1"/>
</dbReference>
<dbReference type="EMBL" id="VMKP01000001">
    <property type="protein sequence ID" value="TVO66617.1"/>
    <property type="molecule type" value="Genomic_DNA"/>
</dbReference>
<dbReference type="SUPFAM" id="SSF88723">
    <property type="entry name" value="PIN domain-like"/>
    <property type="match status" value="1"/>
</dbReference>
<dbReference type="InterPro" id="IPR002716">
    <property type="entry name" value="PIN_dom"/>
</dbReference>
<gene>
    <name evidence="8" type="primary">vapC</name>
    <name evidence="10" type="ORF">FPL11_02735</name>
</gene>
<protein>
    <recommendedName>
        <fullName evidence="8">Ribonuclease VapC</fullName>
        <shortName evidence="8">RNase VapC</shortName>
        <ecNumber evidence="8">3.1.-.-</ecNumber>
    </recommendedName>
    <alternativeName>
        <fullName evidence="8">Toxin VapC</fullName>
    </alternativeName>
</protein>
<evidence type="ECO:0000256" key="4">
    <source>
        <dbReference type="ARBA" id="ARBA00022723"/>
    </source>
</evidence>
<dbReference type="Gene3D" id="3.40.50.1010">
    <property type="entry name" value="5'-nuclease"/>
    <property type="match status" value="1"/>
</dbReference>
<feature type="binding site" evidence="8">
    <location>
        <position position="5"/>
    </location>
    <ligand>
        <name>Mg(2+)</name>
        <dbReference type="ChEBI" id="CHEBI:18420"/>
    </ligand>
</feature>
<dbReference type="GO" id="GO:0004540">
    <property type="term" value="F:RNA nuclease activity"/>
    <property type="evidence" value="ECO:0007669"/>
    <property type="project" value="InterPro"/>
</dbReference>
<dbReference type="Proteomes" id="UP000316688">
    <property type="component" value="Unassembled WGS sequence"/>
</dbReference>
<comment type="caution">
    <text evidence="10">The sequence shown here is derived from an EMBL/GenBank/DDBJ whole genome shotgun (WGS) entry which is preliminary data.</text>
</comment>
<dbReference type="PANTHER" id="PTHR33653">
    <property type="entry name" value="RIBONUCLEASE VAPC2"/>
    <property type="match status" value="1"/>
</dbReference>
<dbReference type="Pfam" id="PF01850">
    <property type="entry name" value="PIN"/>
    <property type="match status" value="1"/>
</dbReference>
<dbReference type="GO" id="GO:0000287">
    <property type="term" value="F:magnesium ion binding"/>
    <property type="evidence" value="ECO:0007669"/>
    <property type="project" value="UniProtKB-UniRule"/>
</dbReference>
<feature type="binding site" evidence="8">
    <location>
        <position position="104"/>
    </location>
    <ligand>
        <name>Mg(2+)</name>
        <dbReference type="ChEBI" id="CHEBI:18420"/>
    </ligand>
</feature>
<accession>A0A557RN62</accession>
<comment type="similarity">
    <text evidence="7 8">Belongs to the PINc/VapC protein family.</text>
</comment>
<evidence type="ECO:0000256" key="5">
    <source>
        <dbReference type="ARBA" id="ARBA00022801"/>
    </source>
</evidence>
<evidence type="ECO:0000256" key="7">
    <source>
        <dbReference type="ARBA" id="ARBA00038093"/>
    </source>
</evidence>
<evidence type="ECO:0000256" key="3">
    <source>
        <dbReference type="ARBA" id="ARBA00022722"/>
    </source>
</evidence>
<keyword evidence="11" id="KW-1185">Reference proteome</keyword>
<evidence type="ECO:0000256" key="2">
    <source>
        <dbReference type="ARBA" id="ARBA00022649"/>
    </source>
</evidence>
<organism evidence="10 11">
    <name type="scientific">Spiribacter aquaticus</name>
    <dbReference type="NCBI Taxonomy" id="1935996"/>
    <lineage>
        <taxon>Bacteria</taxon>
        <taxon>Pseudomonadati</taxon>
        <taxon>Pseudomonadota</taxon>
        <taxon>Gammaproteobacteria</taxon>
        <taxon>Chromatiales</taxon>
        <taxon>Ectothiorhodospiraceae</taxon>
        <taxon>Spiribacter</taxon>
    </lineage>
</organism>
<evidence type="ECO:0000313" key="11">
    <source>
        <dbReference type="Proteomes" id="UP000316688"/>
    </source>
</evidence>
<evidence type="ECO:0000256" key="8">
    <source>
        <dbReference type="HAMAP-Rule" id="MF_00265"/>
    </source>
</evidence>
<dbReference type="HAMAP" id="MF_00265">
    <property type="entry name" value="VapC_Nob1"/>
    <property type="match status" value="1"/>
</dbReference>
<evidence type="ECO:0000256" key="1">
    <source>
        <dbReference type="ARBA" id="ARBA00001946"/>
    </source>
</evidence>
<dbReference type="InterPro" id="IPR022907">
    <property type="entry name" value="VapC_family"/>
</dbReference>
<feature type="domain" description="PIN" evidence="9">
    <location>
        <begin position="2"/>
        <end position="127"/>
    </location>
</feature>
<evidence type="ECO:0000313" key="10">
    <source>
        <dbReference type="EMBL" id="TVO66617.1"/>
    </source>
</evidence>
<dbReference type="GO" id="GO:0090729">
    <property type="term" value="F:toxin activity"/>
    <property type="evidence" value="ECO:0007669"/>
    <property type="project" value="UniProtKB-KW"/>
</dbReference>
<dbReference type="CDD" id="cd18731">
    <property type="entry name" value="PIN_NgFitB-like"/>
    <property type="match status" value="1"/>
</dbReference>
<keyword evidence="2 8" id="KW-1277">Toxin-antitoxin system</keyword>
<dbReference type="PANTHER" id="PTHR33653:SF1">
    <property type="entry name" value="RIBONUCLEASE VAPC2"/>
    <property type="match status" value="1"/>
</dbReference>
<keyword evidence="8" id="KW-0800">Toxin</keyword>
<keyword evidence="5 8" id="KW-0378">Hydrolase</keyword>
<sequence length="142" mass="15504">MIILDTNVLSEVLKPSPAKAVVDWLACPPRSTFFTTSVVEAELRYGVGILDAGERRDQLQAALDGIFLEDFRARVIPFDRECAEAFSQIAAHRRRIGRPISQFDAMIAAAAASRGAQLATRNTGDFADCGIEVIDPWVDAPI</sequence>
<name>A0A557RN62_9GAMM</name>